<proteinExistence type="predicted"/>
<keyword evidence="3" id="KW-1185">Reference proteome</keyword>
<gene>
    <name evidence="2" type="ORF">K7X08_016729</name>
</gene>
<feature type="region of interest" description="Disordered" evidence="1">
    <location>
        <begin position="60"/>
        <end position="82"/>
    </location>
</feature>
<sequence>MSSTMALDDLFDLDMALTMPDPETSVCNNNSHRKPTMDVSFAQRVREMVGSVCTVCMESKGDEEKEIPHARDERKNRPEGPTTYFAEEAMVFGEMDAIEQGGLSSRASFTHVGLASAYSTAILNAPTSTSVTSPLAELDLAMSLATGPR</sequence>
<evidence type="ECO:0000313" key="2">
    <source>
        <dbReference type="EMBL" id="KAJ8541863.1"/>
    </source>
</evidence>
<accession>A0A9Q1R5P3</accession>
<name>A0A9Q1R5P3_9SOLA</name>
<dbReference type="AlphaFoldDB" id="A0A9Q1R5P3"/>
<dbReference type="Proteomes" id="UP001152561">
    <property type="component" value="Unassembled WGS sequence"/>
</dbReference>
<comment type="caution">
    <text evidence="2">The sequence shown here is derived from an EMBL/GenBank/DDBJ whole genome shotgun (WGS) entry which is preliminary data.</text>
</comment>
<organism evidence="2 3">
    <name type="scientific">Anisodus acutangulus</name>
    <dbReference type="NCBI Taxonomy" id="402998"/>
    <lineage>
        <taxon>Eukaryota</taxon>
        <taxon>Viridiplantae</taxon>
        <taxon>Streptophyta</taxon>
        <taxon>Embryophyta</taxon>
        <taxon>Tracheophyta</taxon>
        <taxon>Spermatophyta</taxon>
        <taxon>Magnoliopsida</taxon>
        <taxon>eudicotyledons</taxon>
        <taxon>Gunneridae</taxon>
        <taxon>Pentapetalae</taxon>
        <taxon>asterids</taxon>
        <taxon>lamiids</taxon>
        <taxon>Solanales</taxon>
        <taxon>Solanaceae</taxon>
        <taxon>Solanoideae</taxon>
        <taxon>Hyoscyameae</taxon>
        <taxon>Anisodus</taxon>
    </lineage>
</organism>
<reference evidence="3" key="1">
    <citation type="journal article" date="2023" name="Proc. Natl. Acad. Sci. U.S.A.">
        <title>Genomic and structural basis for evolution of tropane alkaloid biosynthesis.</title>
        <authorList>
            <person name="Wanga Y.-J."/>
            <person name="Taina T."/>
            <person name="Yua J.-Y."/>
            <person name="Lia J."/>
            <person name="Xua B."/>
            <person name="Chenc J."/>
            <person name="D'Auriad J.C."/>
            <person name="Huanga J.-P."/>
            <person name="Huanga S.-X."/>
        </authorList>
    </citation>
    <scope>NUCLEOTIDE SEQUENCE [LARGE SCALE GENOMIC DNA]</scope>
    <source>
        <strain evidence="3">cv. KIB-2019</strain>
    </source>
</reference>
<evidence type="ECO:0000313" key="3">
    <source>
        <dbReference type="Proteomes" id="UP001152561"/>
    </source>
</evidence>
<feature type="compositionally biased region" description="Basic and acidic residues" evidence="1">
    <location>
        <begin position="60"/>
        <end position="78"/>
    </location>
</feature>
<dbReference type="EMBL" id="JAJAGQ010000015">
    <property type="protein sequence ID" value="KAJ8541863.1"/>
    <property type="molecule type" value="Genomic_DNA"/>
</dbReference>
<protein>
    <submittedName>
        <fullName evidence="2">Uncharacterized protein</fullName>
    </submittedName>
</protein>
<evidence type="ECO:0000256" key="1">
    <source>
        <dbReference type="SAM" id="MobiDB-lite"/>
    </source>
</evidence>